<dbReference type="AlphaFoldDB" id="A0A0B1S1T4"/>
<accession>A0A0B1S1T4</accession>
<keyword evidence="1" id="KW-0732">Signal</keyword>
<feature type="chain" id="PRO_5002082226" description="MFS transporter" evidence="1">
    <location>
        <begin position="19"/>
        <end position="53"/>
    </location>
</feature>
<organism evidence="2 3">
    <name type="scientific">Oesophagostomum dentatum</name>
    <name type="common">Nodular worm</name>
    <dbReference type="NCBI Taxonomy" id="61180"/>
    <lineage>
        <taxon>Eukaryota</taxon>
        <taxon>Metazoa</taxon>
        <taxon>Ecdysozoa</taxon>
        <taxon>Nematoda</taxon>
        <taxon>Chromadorea</taxon>
        <taxon>Rhabditida</taxon>
        <taxon>Rhabditina</taxon>
        <taxon>Rhabditomorpha</taxon>
        <taxon>Strongyloidea</taxon>
        <taxon>Strongylidae</taxon>
        <taxon>Oesophagostomum</taxon>
    </lineage>
</organism>
<proteinExistence type="predicted"/>
<reference evidence="2 3" key="1">
    <citation type="submission" date="2014-03" db="EMBL/GenBank/DDBJ databases">
        <title>Draft genome of the hookworm Oesophagostomum dentatum.</title>
        <authorList>
            <person name="Mitreva M."/>
        </authorList>
    </citation>
    <scope>NUCLEOTIDE SEQUENCE [LARGE SCALE GENOMIC DNA]</scope>
    <source>
        <strain evidence="2 3">OD-Hann</strain>
    </source>
</reference>
<protein>
    <recommendedName>
        <fullName evidence="4">MFS transporter</fullName>
    </recommendedName>
</protein>
<evidence type="ECO:0008006" key="4">
    <source>
        <dbReference type="Google" id="ProtNLM"/>
    </source>
</evidence>
<gene>
    <name evidence="2" type="ORF">OESDEN_22529</name>
</gene>
<dbReference type="EMBL" id="KN610355">
    <property type="protein sequence ID" value="KHJ77851.1"/>
    <property type="molecule type" value="Genomic_DNA"/>
</dbReference>
<evidence type="ECO:0000313" key="3">
    <source>
        <dbReference type="Proteomes" id="UP000053660"/>
    </source>
</evidence>
<keyword evidence="3" id="KW-1185">Reference proteome</keyword>
<name>A0A0B1S1T4_OESDE</name>
<dbReference type="Proteomes" id="UP000053660">
    <property type="component" value="Unassembled WGS sequence"/>
</dbReference>
<evidence type="ECO:0000313" key="2">
    <source>
        <dbReference type="EMBL" id="KHJ77851.1"/>
    </source>
</evidence>
<evidence type="ECO:0000256" key="1">
    <source>
        <dbReference type="SAM" id="SignalP"/>
    </source>
</evidence>
<sequence>MRVRGIATLVLLFAFAAALDNTAFALMKSITGLTDQELESLVNIILIYGTSVS</sequence>
<feature type="signal peptide" evidence="1">
    <location>
        <begin position="1"/>
        <end position="18"/>
    </location>
</feature>